<protein>
    <submittedName>
        <fullName evidence="1">Uncharacterized protein</fullName>
    </submittedName>
</protein>
<comment type="caution">
    <text evidence="1">The sequence shown here is derived from an EMBL/GenBank/DDBJ whole genome shotgun (WGS) entry which is preliminary data.</text>
</comment>
<evidence type="ECO:0000313" key="2">
    <source>
        <dbReference type="Proteomes" id="UP000019247"/>
    </source>
</evidence>
<dbReference type="HOGENOM" id="CLU_220946_0_0_9"/>
<proteinExistence type="predicted"/>
<organism evidence="1 2">
    <name type="scientific">Lactiplantibacillus fabifermentans T30PCM01</name>
    <dbReference type="NCBI Taxonomy" id="1400520"/>
    <lineage>
        <taxon>Bacteria</taxon>
        <taxon>Bacillati</taxon>
        <taxon>Bacillota</taxon>
        <taxon>Bacilli</taxon>
        <taxon>Lactobacillales</taxon>
        <taxon>Lactobacillaceae</taxon>
        <taxon>Lactiplantibacillus</taxon>
    </lineage>
</organism>
<dbReference type="Proteomes" id="UP000019247">
    <property type="component" value="Unassembled WGS sequence"/>
</dbReference>
<name>W6T5M7_9LACO</name>
<gene>
    <name evidence="1" type="ORF">LFAB_12970</name>
</gene>
<reference evidence="1 2" key="1">
    <citation type="journal article" date="2014" name="Genome Announc.">
        <title>Genome Sequence of Lactobacillus fabifermentans Strain T30PCM01, Isolated from Fermenting Grape Marc.</title>
        <authorList>
            <person name="Treu L."/>
            <person name="Vendramin V."/>
            <person name="Bovo B."/>
            <person name="Giacomini A."/>
            <person name="Corich V."/>
            <person name="Campanaro S."/>
        </authorList>
    </citation>
    <scope>NUCLEOTIDE SEQUENCE [LARGE SCALE GENOMIC DNA]</scope>
    <source>
        <strain evidence="1 2">T30PCM01</strain>
    </source>
</reference>
<accession>W6T5M7</accession>
<dbReference type="EMBL" id="AWWK01000064">
    <property type="protein sequence ID" value="ETY73342.1"/>
    <property type="molecule type" value="Genomic_DNA"/>
</dbReference>
<sequence length="33" mass="3469">MEIAVQVVLMAVVFPTFTAPTSLKIGGFCQAAK</sequence>
<dbReference type="AlphaFoldDB" id="W6T5M7"/>
<evidence type="ECO:0000313" key="1">
    <source>
        <dbReference type="EMBL" id="ETY73342.1"/>
    </source>
</evidence>